<keyword evidence="8" id="KW-1185">Reference proteome</keyword>
<feature type="transmembrane region" description="Helical" evidence="5">
    <location>
        <begin position="410"/>
        <end position="428"/>
    </location>
</feature>
<feature type="transmembrane region" description="Helical" evidence="5">
    <location>
        <begin position="179"/>
        <end position="196"/>
    </location>
</feature>
<name>A0A0F7TD54_PENBI</name>
<dbReference type="EMBL" id="CDHK01000001">
    <property type="protein sequence ID" value="CEJ54380.1"/>
    <property type="molecule type" value="Genomic_DNA"/>
</dbReference>
<dbReference type="Pfam" id="PF07690">
    <property type="entry name" value="MFS_1"/>
    <property type="match status" value="1"/>
</dbReference>
<proteinExistence type="predicted"/>
<dbReference type="InterPro" id="IPR020846">
    <property type="entry name" value="MFS_dom"/>
</dbReference>
<gene>
    <name evidence="7" type="ORF">PMG11_00697</name>
</gene>
<organism evidence="7 8">
    <name type="scientific">Penicillium brasilianum</name>
    <dbReference type="NCBI Taxonomy" id="104259"/>
    <lineage>
        <taxon>Eukaryota</taxon>
        <taxon>Fungi</taxon>
        <taxon>Dikarya</taxon>
        <taxon>Ascomycota</taxon>
        <taxon>Pezizomycotina</taxon>
        <taxon>Eurotiomycetes</taxon>
        <taxon>Eurotiomycetidae</taxon>
        <taxon>Eurotiales</taxon>
        <taxon>Aspergillaceae</taxon>
        <taxon>Penicillium</taxon>
    </lineage>
</organism>
<sequence length="598" mass="64472">MSHISSSPRAVTGLKFFHIPSSLYHFQKPVSVMPMTQKLHPEAKSAAVPSPCPAVMASRESSVPTPPAQEVAVEFPSEFPSDFAGPSPAPRAGQTVFERIPSAKVTQSRRVLVTTLLILANLVQMTVNFAGIAGGRTLTKSMGVKPANASWVGASYGLTQGTFVLISGRLGDVYGYRELVLAGGAWLAITTLASAFCGKAFFAFLAMRALGGLGGALIMPNAVAMISSTNPPGRVRNLSLGLFAASAPMGGYFGALFLGAFMENTDWKWFFVFTSSLGIVVSFAIWLLSMRETPVDQHGIIDYVGSALGTTSLILFNFVWNQAPSVGWQTPYEIALLIISIVLFGAFLVWEKRYTSHPIMPLEIFKAPSFLTVLLVVLLNYMAVGTLIWYQVLWLQEVWKWSALQFAVGWTPFVICATAAACLAAWLVPRLAAQWILAIGTCTILISNALMATVPVSQSYWAQVFPSVVLFAFCPDFVYTAGQIIASNSVRRHQQGIAGSIIGTLNLYGNSLGLGFASTIEVQSAKRSGSQIVGYRSALYFGVAISVIALILDVGFVRLVKDNREGWGEEDRLRIEEIELAQYAEASGANPHAGAERP</sequence>
<feature type="transmembrane region" description="Helical" evidence="5">
    <location>
        <begin position="538"/>
        <end position="560"/>
    </location>
</feature>
<evidence type="ECO:0000259" key="6">
    <source>
        <dbReference type="PROSITE" id="PS50850"/>
    </source>
</evidence>
<evidence type="ECO:0000313" key="8">
    <source>
        <dbReference type="Proteomes" id="UP000042958"/>
    </source>
</evidence>
<comment type="subcellular location">
    <subcellularLocation>
        <location evidence="1">Membrane</location>
        <topology evidence="1">Multi-pass membrane protein</topology>
    </subcellularLocation>
</comment>
<feature type="transmembrane region" description="Helical" evidence="5">
    <location>
        <begin position="267"/>
        <end position="288"/>
    </location>
</feature>
<dbReference type="InterPro" id="IPR011701">
    <property type="entry name" value="MFS"/>
</dbReference>
<dbReference type="Gene3D" id="1.20.1250.20">
    <property type="entry name" value="MFS general substrate transporter like domains"/>
    <property type="match status" value="2"/>
</dbReference>
<dbReference type="OrthoDB" id="440755at2759"/>
<keyword evidence="4 5" id="KW-0472">Membrane</keyword>
<feature type="transmembrane region" description="Helical" evidence="5">
    <location>
        <begin position="202"/>
        <end position="226"/>
    </location>
</feature>
<feature type="transmembrane region" description="Helical" evidence="5">
    <location>
        <begin position="111"/>
        <end position="129"/>
    </location>
</feature>
<accession>A0A0F7TD54</accession>
<dbReference type="AlphaFoldDB" id="A0A0F7TD54"/>
<feature type="transmembrane region" description="Helical" evidence="5">
    <location>
        <begin position="370"/>
        <end position="390"/>
    </location>
</feature>
<keyword evidence="2 5" id="KW-0812">Transmembrane</keyword>
<keyword evidence="3 5" id="KW-1133">Transmembrane helix</keyword>
<dbReference type="GO" id="GO:0016020">
    <property type="term" value="C:membrane"/>
    <property type="evidence" value="ECO:0007669"/>
    <property type="project" value="UniProtKB-SubCell"/>
</dbReference>
<feature type="transmembrane region" description="Helical" evidence="5">
    <location>
        <begin position="435"/>
        <end position="454"/>
    </location>
</feature>
<dbReference type="GO" id="GO:0022857">
    <property type="term" value="F:transmembrane transporter activity"/>
    <property type="evidence" value="ECO:0007669"/>
    <property type="project" value="InterPro"/>
</dbReference>
<evidence type="ECO:0000256" key="2">
    <source>
        <dbReference type="ARBA" id="ARBA00022692"/>
    </source>
</evidence>
<dbReference type="PANTHER" id="PTHR42718:SF41">
    <property type="entry name" value="MFS TRANSPORTER OF UNKOWN SPECIFICITY (AFU_ORTHOLOGUE AFUA_5G09940)-RELATED"/>
    <property type="match status" value="1"/>
</dbReference>
<dbReference type="Proteomes" id="UP000042958">
    <property type="component" value="Unassembled WGS sequence"/>
</dbReference>
<dbReference type="InterPro" id="IPR036259">
    <property type="entry name" value="MFS_trans_sf"/>
</dbReference>
<evidence type="ECO:0000256" key="1">
    <source>
        <dbReference type="ARBA" id="ARBA00004141"/>
    </source>
</evidence>
<evidence type="ECO:0000256" key="4">
    <source>
        <dbReference type="ARBA" id="ARBA00023136"/>
    </source>
</evidence>
<evidence type="ECO:0000256" key="5">
    <source>
        <dbReference type="SAM" id="Phobius"/>
    </source>
</evidence>
<feature type="transmembrane region" description="Helical" evidence="5">
    <location>
        <begin position="497"/>
        <end position="518"/>
    </location>
</feature>
<feature type="transmembrane region" description="Helical" evidence="5">
    <location>
        <begin position="460"/>
        <end position="485"/>
    </location>
</feature>
<feature type="transmembrane region" description="Helical" evidence="5">
    <location>
        <begin position="332"/>
        <end position="350"/>
    </location>
</feature>
<dbReference type="PANTHER" id="PTHR42718">
    <property type="entry name" value="MAJOR FACILITATOR SUPERFAMILY MULTIDRUG TRANSPORTER MFSC"/>
    <property type="match status" value="1"/>
</dbReference>
<evidence type="ECO:0000313" key="7">
    <source>
        <dbReference type="EMBL" id="CEJ54380.1"/>
    </source>
</evidence>
<evidence type="ECO:0000256" key="3">
    <source>
        <dbReference type="ARBA" id="ARBA00022989"/>
    </source>
</evidence>
<feature type="domain" description="Major facilitator superfamily (MFS) profile" evidence="6">
    <location>
        <begin position="110"/>
        <end position="561"/>
    </location>
</feature>
<feature type="transmembrane region" description="Helical" evidence="5">
    <location>
        <begin position="300"/>
        <end position="320"/>
    </location>
</feature>
<dbReference type="SUPFAM" id="SSF103473">
    <property type="entry name" value="MFS general substrate transporter"/>
    <property type="match status" value="2"/>
</dbReference>
<reference evidence="8" key="1">
    <citation type="journal article" date="2015" name="Genome Announc.">
        <title>Draft genome sequence of the fungus Penicillium brasilianum MG11.</title>
        <authorList>
            <person name="Horn F."/>
            <person name="Linde J."/>
            <person name="Mattern D.J."/>
            <person name="Walther G."/>
            <person name="Guthke R."/>
            <person name="Brakhage A.A."/>
            <person name="Valiante V."/>
        </authorList>
    </citation>
    <scope>NUCLEOTIDE SEQUENCE [LARGE SCALE GENOMIC DNA]</scope>
    <source>
        <strain evidence="8">MG11</strain>
    </source>
</reference>
<feature type="transmembrane region" description="Helical" evidence="5">
    <location>
        <begin position="238"/>
        <end position="261"/>
    </location>
</feature>
<protein>
    <submittedName>
        <fullName evidence="7">Putative Efflux pump antibiotic resistance protein</fullName>
    </submittedName>
</protein>
<dbReference type="PROSITE" id="PS50850">
    <property type="entry name" value="MFS"/>
    <property type="match status" value="1"/>
</dbReference>